<comment type="similarity">
    <text evidence="1">Belongs to the membrane fusion protein (MFP) (TC 8.A.1) family.</text>
</comment>
<evidence type="ECO:0000256" key="2">
    <source>
        <dbReference type="SAM" id="Coils"/>
    </source>
</evidence>
<dbReference type="Proteomes" id="UP000472580">
    <property type="component" value="Unassembled WGS sequence"/>
</dbReference>
<dbReference type="InterPro" id="IPR006143">
    <property type="entry name" value="RND_pump_MFP"/>
</dbReference>
<gene>
    <name evidence="6" type="ORF">E5987_10120</name>
</gene>
<feature type="chain" id="PRO_5026929304" evidence="3">
    <location>
        <begin position="22"/>
        <end position="269"/>
    </location>
</feature>
<dbReference type="PANTHER" id="PTHR30158">
    <property type="entry name" value="ACRA/E-RELATED COMPONENT OF DRUG EFFLUX TRANSPORTER"/>
    <property type="match status" value="1"/>
</dbReference>
<keyword evidence="2" id="KW-0175">Coiled coil</keyword>
<feature type="coiled-coil region" evidence="2">
    <location>
        <begin position="137"/>
        <end position="171"/>
    </location>
</feature>
<protein>
    <submittedName>
        <fullName evidence="6">Efflux RND transporter periplasmic adaptor subunit</fullName>
    </submittedName>
</protein>
<dbReference type="Pfam" id="PF25876">
    <property type="entry name" value="HH_MFP_RND"/>
    <property type="match status" value="1"/>
</dbReference>
<dbReference type="GO" id="GO:0046677">
    <property type="term" value="P:response to antibiotic"/>
    <property type="evidence" value="ECO:0007669"/>
    <property type="project" value="TreeGrafter"/>
</dbReference>
<sequence>MTMNKKLMCTLLAAAALSTLSGCRSSDSSPRGEPQPTAVRMMKPRVDSIAERMEFPAFIRAFHEVRLNARVDGYLKKRSVQEGSSVQQGDLLFEIDPRPFEAQAEVRRAELRQAAAQRTYAAAKYKRALELVKANAISKEELETRRFEMQNAEAEEALAKAQLETALLNLEFTQIRAPISGKLGEILLKEGNLVKAGQSELTTLIDDQNAYADFKINDKAFLKLVRAGVLGNVPHSRRSKRGLTMESDGIRESCLSQITHLIRKRSHTP</sequence>
<dbReference type="Gene3D" id="2.40.50.100">
    <property type="match status" value="2"/>
</dbReference>
<name>A0A6L6YIS8_9BURK</name>
<dbReference type="InterPro" id="IPR058624">
    <property type="entry name" value="MdtA-like_HH"/>
</dbReference>
<evidence type="ECO:0000313" key="6">
    <source>
        <dbReference type="EMBL" id="MVX57547.1"/>
    </source>
</evidence>
<keyword evidence="3" id="KW-0732">Signal</keyword>
<evidence type="ECO:0000256" key="3">
    <source>
        <dbReference type="SAM" id="SignalP"/>
    </source>
</evidence>
<reference evidence="6 7" key="1">
    <citation type="submission" date="2019-12" db="EMBL/GenBank/DDBJ databases">
        <title>Microbes associate with the intestines of laboratory mice.</title>
        <authorList>
            <person name="Navarre W."/>
            <person name="Wong E."/>
        </authorList>
    </citation>
    <scope>NUCLEOTIDE SEQUENCE [LARGE SCALE GENOMIC DNA]</scope>
    <source>
        <strain evidence="6 7">NM82_D38</strain>
    </source>
</reference>
<keyword evidence="7" id="KW-1185">Reference proteome</keyword>
<dbReference type="SUPFAM" id="SSF111369">
    <property type="entry name" value="HlyD-like secretion proteins"/>
    <property type="match status" value="1"/>
</dbReference>
<evidence type="ECO:0000256" key="1">
    <source>
        <dbReference type="ARBA" id="ARBA00009477"/>
    </source>
</evidence>
<dbReference type="GO" id="GO:0005886">
    <property type="term" value="C:plasma membrane"/>
    <property type="evidence" value="ECO:0007669"/>
    <property type="project" value="TreeGrafter"/>
</dbReference>
<dbReference type="InterPro" id="IPR058625">
    <property type="entry name" value="MdtA-like_BSH"/>
</dbReference>
<feature type="signal peptide" evidence="3">
    <location>
        <begin position="1"/>
        <end position="21"/>
    </location>
</feature>
<evidence type="ECO:0000313" key="7">
    <source>
        <dbReference type="Proteomes" id="UP000472580"/>
    </source>
</evidence>
<evidence type="ECO:0000259" key="4">
    <source>
        <dbReference type="Pfam" id="PF25876"/>
    </source>
</evidence>
<proteinExistence type="inferred from homology"/>
<feature type="domain" description="Multidrug resistance protein MdtA-like barrel-sandwich hybrid" evidence="5">
    <location>
        <begin position="65"/>
        <end position="202"/>
    </location>
</feature>
<dbReference type="Pfam" id="PF25917">
    <property type="entry name" value="BSH_RND"/>
    <property type="match status" value="1"/>
</dbReference>
<dbReference type="AlphaFoldDB" id="A0A6L6YIS8"/>
<dbReference type="NCBIfam" id="TIGR01730">
    <property type="entry name" value="RND_mfp"/>
    <property type="match status" value="1"/>
</dbReference>
<dbReference type="EMBL" id="WSRP01000035">
    <property type="protein sequence ID" value="MVX57547.1"/>
    <property type="molecule type" value="Genomic_DNA"/>
</dbReference>
<dbReference type="PANTHER" id="PTHR30158:SF10">
    <property type="entry name" value="CATION EFFLUX PUMP"/>
    <property type="match status" value="1"/>
</dbReference>
<feature type="domain" description="Multidrug resistance protein MdtA-like alpha-helical hairpin" evidence="4">
    <location>
        <begin position="107"/>
        <end position="173"/>
    </location>
</feature>
<accession>A0A6L6YIS8</accession>
<evidence type="ECO:0000259" key="5">
    <source>
        <dbReference type="Pfam" id="PF25917"/>
    </source>
</evidence>
<dbReference type="PROSITE" id="PS51257">
    <property type="entry name" value="PROKAR_LIPOPROTEIN"/>
    <property type="match status" value="1"/>
</dbReference>
<comment type="caution">
    <text evidence="6">The sequence shown here is derived from an EMBL/GenBank/DDBJ whole genome shotgun (WGS) entry which is preliminary data.</text>
</comment>
<dbReference type="GO" id="GO:0022857">
    <property type="term" value="F:transmembrane transporter activity"/>
    <property type="evidence" value="ECO:0007669"/>
    <property type="project" value="InterPro"/>
</dbReference>
<organism evidence="6 7">
    <name type="scientific">Parasutterella muris</name>
    <dbReference type="NCBI Taxonomy" id="2565572"/>
    <lineage>
        <taxon>Bacteria</taxon>
        <taxon>Pseudomonadati</taxon>
        <taxon>Pseudomonadota</taxon>
        <taxon>Betaproteobacteria</taxon>
        <taxon>Burkholderiales</taxon>
        <taxon>Sutterellaceae</taxon>
        <taxon>Parasutterella</taxon>
    </lineage>
</organism>